<evidence type="ECO:0000256" key="2">
    <source>
        <dbReference type="ARBA" id="ARBA00023015"/>
    </source>
</evidence>
<name>A0A1V6NEY0_PENPO</name>
<keyword evidence="2" id="KW-0805">Transcription regulation</keyword>
<dbReference type="PROSITE" id="PS50048">
    <property type="entry name" value="ZN2_CY6_FUNGAL_2"/>
    <property type="match status" value="1"/>
</dbReference>
<dbReference type="OrthoDB" id="4161332at2759"/>
<dbReference type="GO" id="GO:0003677">
    <property type="term" value="F:DNA binding"/>
    <property type="evidence" value="ECO:0007669"/>
    <property type="project" value="UniProtKB-KW"/>
</dbReference>
<reference evidence="8" key="1">
    <citation type="journal article" date="2017" name="Nat. Microbiol.">
        <title>Global analysis of biosynthetic gene clusters reveals vast potential of secondary metabolite production in Penicillium species.</title>
        <authorList>
            <person name="Nielsen J.C."/>
            <person name="Grijseels S."/>
            <person name="Prigent S."/>
            <person name="Ji B."/>
            <person name="Dainat J."/>
            <person name="Nielsen K.F."/>
            <person name="Frisvad J.C."/>
            <person name="Workman M."/>
            <person name="Nielsen J."/>
        </authorList>
    </citation>
    <scope>NUCLEOTIDE SEQUENCE [LARGE SCALE GENOMIC DNA]</scope>
    <source>
        <strain evidence="8">IBT 4502</strain>
    </source>
</reference>
<dbReference type="EMBL" id="MDYM01000010">
    <property type="protein sequence ID" value="OQD63223.1"/>
    <property type="molecule type" value="Genomic_DNA"/>
</dbReference>
<dbReference type="PROSITE" id="PS00463">
    <property type="entry name" value="ZN2_CY6_FUNGAL_1"/>
    <property type="match status" value="1"/>
</dbReference>
<dbReference type="CDD" id="cd12148">
    <property type="entry name" value="fungal_TF_MHR"/>
    <property type="match status" value="1"/>
</dbReference>
<dbReference type="GO" id="GO:0006351">
    <property type="term" value="P:DNA-templated transcription"/>
    <property type="evidence" value="ECO:0007669"/>
    <property type="project" value="InterPro"/>
</dbReference>
<keyword evidence="1" id="KW-0479">Metal-binding</keyword>
<accession>A0A1V6NEY0</accession>
<dbReference type="InterPro" id="IPR052761">
    <property type="entry name" value="Fungal_Detox/Toxin_TFs"/>
</dbReference>
<dbReference type="InterPro" id="IPR007219">
    <property type="entry name" value="XnlR_reg_dom"/>
</dbReference>
<evidence type="ECO:0000259" key="6">
    <source>
        <dbReference type="PROSITE" id="PS50048"/>
    </source>
</evidence>
<protein>
    <recommendedName>
        <fullName evidence="6">Zn(2)-C6 fungal-type domain-containing protein</fullName>
    </recommendedName>
</protein>
<dbReference type="GO" id="GO:0008270">
    <property type="term" value="F:zinc ion binding"/>
    <property type="evidence" value="ECO:0007669"/>
    <property type="project" value="InterPro"/>
</dbReference>
<keyword evidence="4" id="KW-0804">Transcription</keyword>
<gene>
    <name evidence="7" type="ORF">PENPOL_c010G08349</name>
</gene>
<dbReference type="Proteomes" id="UP000191408">
    <property type="component" value="Unassembled WGS sequence"/>
</dbReference>
<dbReference type="InterPro" id="IPR036864">
    <property type="entry name" value="Zn2-C6_fun-type_DNA-bd_sf"/>
</dbReference>
<dbReference type="GO" id="GO:0000981">
    <property type="term" value="F:DNA-binding transcription factor activity, RNA polymerase II-specific"/>
    <property type="evidence" value="ECO:0007669"/>
    <property type="project" value="InterPro"/>
</dbReference>
<keyword evidence="3" id="KW-0238">DNA-binding</keyword>
<dbReference type="Pfam" id="PF00172">
    <property type="entry name" value="Zn_clus"/>
    <property type="match status" value="1"/>
</dbReference>
<evidence type="ECO:0000256" key="4">
    <source>
        <dbReference type="ARBA" id="ARBA00023163"/>
    </source>
</evidence>
<sequence>MQSVDQIGTSRKRAWRACQRCHGRKVRCDGVANGFPCTNCRLDHYDCVPWAGPRNGALVKQSVRSTLNDKGAQAVRNLQHNFKASGYRRYSNTKSNRGDVLSSISLPFSFYPFIKATRLRQLNPTQVAFLESQGCLHLPTKSVTDMFVHNYFLYVHPFLPLLDEATFWQEYRLFSVHGDGISILLFHSMLFAASCFIPVEEAQRCGYDSLISLRDAWYLKSKLLYESDIEDDPLTICQASLLLSHYTSDLERSANSEWLGIAIKYAKLDHINRYHYLAKKHMPKMKRVWWCCLIRDRIISLGMRCPIQILPQDFDLKQRGITVEDLKHEIANSEAYKPDTKSALGHVLASLCQFVVAVTDLTLTLYPVAKVSASKANHQNTAMEELERARLLLLNWELDWMGQIDSRGFYSHPSIALYTNLIAIYHHSARIALCNRMCLLTDETDMERFGRCQSELVTSVESITNNVKQLLTNRVADRLPISAVAYTMLPQILLSVQSQLSTSEDKVQQETILVLLTEVNRQYSMRYYTGRVLSLMWGALWLCQEFTSSSVNPAREDKRFATKCPSHVFQLRPREYMQLLRYVDESMTLTQDAIEANSISFRASHAHSPSELPVSSTPGFDVSVGASDTVWMEPMDNLCSGPRTELSQSSPRAEGLFDSHSDAVEHSYDESEMFQDLMNYLPLLGE</sequence>
<dbReference type="SMART" id="SM00066">
    <property type="entry name" value="GAL4"/>
    <property type="match status" value="1"/>
</dbReference>
<dbReference type="PANTHER" id="PTHR47425:SF2">
    <property type="entry name" value="FARB-RELATED"/>
    <property type="match status" value="1"/>
</dbReference>
<keyword evidence="5" id="KW-0539">Nucleus</keyword>
<proteinExistence type="predicted"/>
<dbReference type="Pfam" id="PF04082">
    <property type="entry name" value="Fungal_trans"/>
    <property type="match status" value="1"/>
</dbReference>
<comment type="caution">
    <text evidence="7">The sequence shown here is derived from an EMBL/GenBank/DDBJ whole genome shotgun (WGS) entry which is preliminary data.</text>
</comment>
<dbReference type="Gene3D" id="4.10.240.10">
    <property type="entry name" value="Zn(2)-C6 fungal-type DNA-binding domain"/>
    <property type="match status" value="1"/>
</dbReference>
<organism evidence="7 8">
    <name type="scientific">Penicillium polonicum</name>
    <dbReference type="NCBI Taxonomy" id="60169"/>
    <lineage>
        <taxon>Eukaryota</taxon>
        <taxon>Fungi</taxon>
        <taxon>Dikarya</taxon>
        <taxon>Ascomycota</taxon>
        <taxon>Pezizomycotina</taxon>
        <taxon>Eurotiomycetes</taxon>
        <taxon>Eurotiomycetidae</taxon>
        <taxon>Eurotiales</taxon>
        <taxon>Aspergillaceae</taxon>
        <taxon>Penicillium</taxon>
    </lineage>
</organism>
<dbReference type="InterPro" id="IPR001138">
    <property type="entry name" value="Zn2Cys6_DnaBD"/>
</dbReference>
<evidence type="ECO:0000313" key="8">
    <source>
        <dbReference type="Proteomes" id="UP000191408"/>
    </source>
</evidence>
<evidence type="ECO:0000256" key="1">
    <source>
        <dbReference type="ARBA" id="ARBA00022723"/>
    </source>
</evidence>
<evidence type="ECO:0000256" key="3">
    <source>
        <dbReference type="ARBA" id="ARBA00023125"/>
    </source>
</evidence>
<feature type="domain" description="Zn(2)-C6 fungal-type" evidence="6">
    <location>
        <begin position="17"/>
        <end position="48"/>
    </location>
</feature>
<dbReference type="CDD" id="cd00067">
    <property type="entry name" value="GAL4"/>
    <property type="match status" value="1"/>
</dbReference>
<dbReference type="STRING" id="60169.A0A1V6NEY0"/>
<dbReference type="PANTHER" id="PTHR47425">
    <property type="entry name" value="FARB-RELATED"/>
    <property type="match status" value="1"/>
</dbReference>
<evidence type="ECO:0000256" key="5">
    <source>
        <dbReference type="ARBA" id="ARBA00023242"/>
    </source>
</evidence>
<dbReference type="SUPFAM" id="SSF57701">
    <property type="entry name" value="Zn2/Cys6 DNA-binding domain"/>
    <property type="match status" value="1"/>
</dbReference>
<evidence type="ECO:0000313" key="7">
    <source>
        <dbReference type="EMBL" id="OQD63223.1"/>
    </source>
</evidence>
<keyword evidence="8" id="KW-1185">Reference proteome</keyword>
<dbReference type="AlphaFoldDB" id="A0A1V6NEY0"/>